<feature type="binding site" description="axial binding residue" evidence="8">
    <location>
        <position position="370"/>
    </location>
    <ligand>
        <name>heme</name>
        <dbReference type="ChEBI" id="CHEBI:30413"/>
    </ligand>
    <ligandPart>
        <name>Fe</name>
        <dbReference type="ChEBI" id="CHEBI:18248"/>
    </ligandPart>
</feature>
<evidence type="ECO:0000313" key="11">
    <source>
        <dbReference type="Proteomes" id="UP000232323"/>
    </source>
</evidence>
<comment type="similarity">
    <text evidence="2 9">Belongs to the cytochrome P450 family.</text>
</comment>
<comment type="caution">
    <text evidence="10">The sequence shown here is derived from an EMBL/GenBank/DDBJ whole genome shotgun (WGS) entry which is preliminary data.</text>
</comment>
<dbReference type="PANTHER" id="PTHR24286">
    <property type="entry name" value="CYTOCHROME P450 26"/>
    <property type="match status" value="1"/>
</dbReference>
<evidence type="ECO:0000256" key="9">
    <source>
        <dbReference type="RuleBase" id="RU000461"/>
    </source>
</evidence>
<dbReference type="PRINTS" id="PR00465">
    <property type="entry name" value="EP450IV"/>
</dbReference>
<dbReference type="InterPro" id="IPR036396">
    <property type="entry name" value="Cyt_P450_sf"/>
</dbReference>
<dbReference type="OrthoDB" id="442633at2759"/>
<dbReference type="GO" id="GO:0016705">
    <property type="term" value="F:oxidoreductase activity, acting on paired donors, with incorporation or reduction of molecular oxygen"/>
    <property type="evidence" value="ECO:0007669"/>
    <property type="project" value="InterPro"/>
</dbReference>
<evidence type="ECO:0000256" key="4">
    <source>
        <dbReference type="ARBA" id="ARBA00022723"/>
    </source>
</evidence>
<dbReference type="GO" id="GO:0016125">
    <property type="term" value="P:sterol metabolic process"/>
    <property type="evidence" value="ECO:0007669"/>
    <property type="project" value="TreeGrafter"/>
</dbReference>
<protein>
    <recommendedName>
        <fullName evidence="12">Cytochrome P450</fullName>
    </recommendedName>
</protein>
<keyword evidence="3 8" id="KW-0349">Heme</keyword>
<gene>
    <name evidence="10" type="ORF">CEUSTIGMA_g7393.t1</name>
</gene>
<dbReference type="InterPro" id="IPR001128">
    <property type="entry name" value="Cyt_P450"/>
</dbReference>
<dbReference type="GO" id="GO:0004497">
    <property type="term" value="F:monooxygenase activity"/>
    <property type="evidence" value="ECO:0007669"/>
    <property type="project" value="UniProtKB-KW"/>
</dbReference>
<organism evidence="10 11">
    <name type="scientific">Chlamydomonas eustigma</name>
    <dbReference type="NCBI Taxonomy" id="1157962"/>
    <lineage>
        <taxon>Eukaryota</taxon>
        <taxon>Viridiplantae</taxon>
        <taxon>Chlorophyta</taxon>
        <taxon>core chlorophytes</taxon>
        <taxon>Chlorophyceae</taxon>
        <taxon>CS clade</taxon>
        <taxon>Chlamydomonadales</taxon>
        <taxon>Chlamydomonadaceae</taxon>
        <taxon>Chlamydomonas</taxon>
    </lineage>
</organism>
<dbReference type="AlphaFoldDB" id="A0A250XA64"/>
<keyword evidence="4 8" id="KW-0479">Metal-binding</keyword>
<dbReference type="EMBL" id="BEGY01000047">
    <property type="protein sequence ID" value="GAX79954.1"/>
    <property type="molecule type" value="Genomic_DNA"/>
</dbReference>
<keyword evidence="11" id="KW-1185">Reference proteome</keyword>
<dbReference type="GO" id="GO:0020037">
    <property type="term" value="F:heme binding"/>
    <property type="evidence" value="ECO:0007669"/>
    <property type="project" value="InterPro"/>
</dbReference>
<evidence type="ECO:0000256" key="6">
    <source>
        <dbReference type="ARBA" id="ARBA00023004"/>
    </source>
</evidence>
<dbReference type="Pfam" id="PF00067">
    <property type="entry name" value="p450"/>
    <property type="match status" value="2"/>
</dbReference>
<comment type="cofactor">
    <cofactor evidence="1 8">
        <name>heme</name>
        <dbReference type="ChEBI" id="CHEBI:30413"/>
    </cofactor>
</comment>
<dbReference type="PANTHER" id="PTHR24286:SF24">
    <property type="entry name" value="LANOSTEROL 14-ALPHA DEMETHYLASE"/>
    <property type="match status" value="1"/>
</dbReference>
<accession>A0A250XA64</accession>
<evidence type="ECO:0000256" key="2">
    <source>
        <dbReference type="ARBA" id="ARBA00010617"/>
    </source>
</evidence>
<evidence type="ECO:0000256" key="5">
    <source>
        <dbReference type="ARBA" id="ARBA00023002"/>
    </source>
</evidence>
<dbReference type="InterPro" id="IPR002403">
    <property type="entry name" value="Cyt_P450_E_grp-IV"/>
</dbReference>
<dbReference type="Proteomes" id="UP000232323">
    <property type="component" value="Unassembled WGS sequence"/>
</dbReference>
<evidence type="ECO:0000256" key="7">
    <source>
        <dbReference type="ARBA" id="ARBA00023033"/>
    </source>
</evidence>
<evidence type="ECO:0000256" key="1">
    <source>
        <dbReference type="ARBA" id="ARBA00001971"/>
    </source>
</evidence>
<reference evidence="10 11" key="1">
    <citation type="submission" date="2017-08" db="EMBL/GenBank/DDBJ databases">
        <title>Acidophilic green algal genome provides insights into adaptation to an acidic environment.</title>
        <authorList>
            <person name="Hirooka S."/>
            <person name="Hirose Y."/>
            <person name="Kanesaki Y."/>
            <person name="Higuchi S."/>
            <person name="Fujiwara T."/>
            <person name="Onuma R."/>
            <person name="Era A."/>
            <person name="Ohbayashi R."/>
            <person name="Uzuka A."/>
            <person name="Nozaki H."/>
            <person name="Yoshikawa H."/>
            <person name="Miyagishima S.Y."/>
        </authorList>
    </citation>
    <scope>NUCLEOTIDE SEQUENCE [LARGE SCALE GENOMIC DNA]</scope>
    <source>
        <strain evidence="10 11">NIES-2499</strain>
    </source>
</reference>
<dbReference type="SUPFAM" id="SSF48264">
    <property type="entry name" value="Cytochrome P450"/>
    <property type="match status" value="1"/>
</dbReference>
<name>A0A250XA64_9CHLO</name>
<evidence type="ECO:0008006" key="12">
    <source>
        <dbReference type="Google" id="ProtNLM"/>
    </source>
</evidence>
<evidence type="ECO:0000256" key="3">
    <source>
        <dbReference type="ARBA" id="ARBA00022617"/>
    </source>
</evidence>
<dbReference type="Gene3D" id="1.10.630.10">
    <property type="entry name" value="Cytochrome P450"/>
    <property type="match status" value="1"/>
</dbReference>
<evidence type="ECO:0000256" key="8">
    <source>
        <dbReference type="PIRSR" id="PIRSR602403-1"/>
    </source>
</evidence>
<dbReference type="STRING" id="1157962.A0A250XA64"/>
<evidence type="ECO:0000313" key="10">
    <source>
        <dbReference type="EMBL" id="GAX79954.1"/>
    </source>
</evidence>
<sequence length="426" mass="47699">MKKIMTHDDVMWELPIPSAAKIFGSSLKSNSQPDDHAVFRSWMGLALNQASLKAVFPKITHVLGHHVDQWLSEAGPVQLDEKTRFMMVEVAVSAFGRLDVNQQMMDRLCEDALVVQKGLYVVPIYLPGTNWYKAVHKRTSYLKLLEGILRVRFEVDAAGCITESNLLEAGKEKVPGSVDTTLAVVQECYERKVKADVRYIAERLLGNTVAASETTSSTLLATMIAIALVPRVVERLRQEQAEVLSAHGSELTYEALQKSVMPYLDATVRESTRLLPSVHGVFRRAKRDFQIGDYTFKKGEKMMVSTDLLHALDPCCMEEGMSSLSEITGDIPLYVDPSRLLTSFQPERWLEENTAKVPNLHSFSFGQHSCLGMNAAFLEIKCALALLLRKSTWELLNAKPEIKFLPYTHLADGPAKFKFCPNPLKP</sequence>
<keyword evidence="7 9" id="KW-0503">Monooxygenase</keyword>
<proteinExistence type="inferred from homology"/>
<keyword evidence="6 8" id="KW-0408">Iron</keyword>
<dbReference type="GO" id="GO:0005506">
    <property type="term" value="F:iron ion binding"/>
    <property type="evidence" value="ECO:0007669"/>
    <property type="project" value="InterPro"/>
</dbReference>
<keyword evidence="5 9" id="KW-0560">Oxidoreductase</keyword>
<dbReference type="InterPro" id="IPR017972">
    <property type="entry name" value="Cyt_P450_CS"/>
</dbReference>
<dbReference type="PROSITE" id="PS00086">
    <property type="entry name" value="CYTOCHROME_P450"/>
    <property type="match status" value="1"/>
</dbReference>